<accession>C2ENX4</accession>
<dbReference type="EMBL" id="ACGU01000064">
    <property type="protein sequence ID" value="EEJ71757.1"/>
    <property type="molecule type" value="Genomic_DNA"/>
</dbReference>
<protein>
    <submittedName>
        <fullName evidence="1">Uncharacterized protein</fullName>
    </submittedName>
</protein>
<dbReference type="HOGENOM" id="CLU_065980_0_0_9"/>
<name>C2ENX4_9LACO</name>
<dbReference type="PATRIC" id="fig|525365.8.peg.2077"/>
<dbReference type="Proteomes" id="UP000005583">
    <property type="component" value="Unassembled WGS sequence"/>
</dbReference>
<organism evidence="1 2">
    <name type="scientific">Lactobacillus ultunensis DSM 16047</name>
    <dbReference type="NCBI Taxonomy" id="525365"/>
    <lineage>
        <taxon>Bacteria</taxon>
        <taxon>Bacillati</taxon>
        <taxon>Bacillota</taxon>
        <taxon>Bacilli</taxon>
        <taxon>Lactobacillales</taxon>
        <taxon>Lactobacillaceae</taxon>
        <taxon>Lactobacillus</taxon>
    </lineage>
</organism>
<dbReference type="AlphaFoldDB" id="C2ENX4"/>
<dbReference type="STRING" id="525365.HMPREF0548_1370"/>
<sequence length="369" mass="42697">MKVNNLVQITLNADQEKYNLDGDESITFIDANSYYIGQIINRHHGWITLESVDQDGNWGGVVFIRENQIAKIEDNTPVLHYYATASIYDPFHMKQLNASVLHWDFTNIYDLLINASDEHPFITVEVNTGVTYTGLITQLDKNEVRILEKNETILEHYATVIPLADIVCIDINSIDNRLFVQYLKQNKNYDNDLELAEIYFDYTFDDQFGSFAIGKVLKYDEENLILESLNELGQVESIAVISRSHIAHISEDSEKLNYFNYLVKWQKKNNSFDPDHLERSINLRGEIKSPAEVIEDWPNDRVVKISDSIYHYPDRLGLVTERNEEGFDLKILTEYDLGDVSDHSYDDLISVDLASSDMIKMQRFVDYHG</sequence>
<proteinExistence type="predicted"/>
<evidence type="ECO:0000313" key="2">
    <source>
        <dbReference type="Proteomes" id="UP000005583"/>
    </source>
</evidence>
<keyword evidence="2" id="KW-1185">Reference proteome</keyword>
<comment type="caution">
    <text evidence="1">The sequence shown here is derived from an EMBL/GenBank/DDBJ whole genome shotgun (WGS) entry which is preliminary data.</text>
</comment>
<reference evidence="1 2" key="1">
    <citation type="submission" date="2009-01" db="EMBL/GenBank/DDBJ databases">
        <authorList>
            <person name="Qin X."/>
            <person name="Bachman B."/>
            <person name="Battles P."/>
            <person name="Bell A."/>
            <person name="Bess C."/>
            <person name="Bickham C."/>
            <person name="Chaboub L."/>
            <person name="Chen D."/>
            <person name="Coyle M."/>
            <person name="Deiros D.R."/>
            <person name="Dinh H."/>
            <person name="Forbes L."/>
            <person name="Fowler G."/>
            <person name="Francisco L."/>
            <person name="Fu Q."/>
            <person name="Gubbala S."/>
            <person name="Hale W."/>
            <person name="Han Y."/>
            <person name="Hemphill L."/>
            <person name="Highlander S.K."/>
            <person name="Hirani K."/>
            <person name="Hogues M."/>
            <person name="Jackson L."/>
            <person name="Jakkamsetti A."/>
            <person name="Javaid M."/>
            <person name="Jiang H."/>
            <person name="Korchina V."/>
            <person name="Kovar C."/>
            <person name="Lara F."/>
            <person name="Lee S."/>
            <person name="Mata R."/>
            <person name="Mathew T."/>
            <person name="Moen C."/>
            <person name="Morales K."/>
            <person name="Munidasa M."/>
            <person name="Nazareth L."/>
            <person name="Ngo R."/>
            <person name="Nguyen L."/>
            <person name="Okwuonu G."/>
            <person name="Ongeri F."/>
            <person name="Patil S."/>
            <person name="Petrosino J."/>
            <person name="Pham C."/>
            <person name="Pham P."/>
            <person name="Pu L.-L."/>
            <person name="Puazo M."/>
            <person name="Raj R."/>
            <person name="Reid J."/>
            <person name="Rouhana J."/>
            <person name="Saada N."/>
            <person name="Shang Y."/>
            <person name="Simmons D."/>
            <person name="Thornton R."/>
            <person name="Warren J."/>
            <person name="Weissenberger G."/>
            <person name="Zhang J."/>
            <person name="Zhang L."/>
            <person name="Zhou C."/>
            <person name="Zhu D."/>
            <person name="Muzny D."/>
            <person name="Worley K."/>
            <person name="Gibbs R."/>
        </authorList>
    </citation>
    <scope>NUCLEOTIDE SEQUENCE [LARGE SCALE GENOMIC DNA]</scope>
    <source>
        <strain evidence="1 2">DSM 16047</strain>
    </source>
</reference>
<dbReference type="eggNOG" id="ENOG50309HR">
    <property type="taxonomic scope" value="Bacteria"/>
</dbReference>
<gene>
    <name evidence="1" type="ORF">HMPREF0548_1370</name>
</gene>
<evidence type="ECO:0000313" key="1">
    <source>
        <dbReference type="EMBL" id="EEJ71757.1"/>
    </source>
</evidence>